<evidence type="ECO:0000313" key="1">
    <source>
        <dbReference type="EMBL" id="SKB28481.1"/>
    </source>
</evidence>
<reference evidence="2" key="1">
    <citation type="submission" date="2017-02" db="EMBL/GenBank/DDBJ databases">
        <authorList>
            <person name="Varghese N."/>
            <person name="Submissions S."/>
        </authorList>
    </citation>
    <scope>NUCLEOTIDE SEQUENCE [LARGE SCALE GENOMIC DNA]</scope>
    <source>
        <strain evidence="2">R11H</strain>
    </source>
</reference>
<name>A0A1T5A0C9_9SPHN</name>
<accession>A0A1T5A0C9</accession>
<gene>
    <name evidence="1" type="ORF">SAMN06295937_100261</name>
</gene>
<dbReference type="EMBL" id="FUYP01000002">
    <property type="protein sequence ID" value="SKB28481.1"/>
    <property type="molecule type" value="Genomic_DNA"/>
</dbReference>
<protein>
    <submittedName>
        <fullName evidence="1">Uncharacterized protein</fullName>
    </submittedName>
</protein>
<organism evidence="1 2">
    <name type="scientific">Sphingopyxis flava</name>
    <dbReference type="NCBI Taxonomy" id="1507287"/>
    <lineage>
        <taxon>Bacteria</taxon>
        <taxon>Pseudomonadati</taxon>
        <taxon>Pseudomonadota</taxon>
        <taxon>Alphaproteobacteria</taxon>
        <taxon>Sphingomonadales</taxon>
        <taxon>Sphingomonadaceae</taxon>
        <taxon>Sphingopyxis</taxon>
    </lineage>
</organism>
<dbReference type="Proteomes" id="UP000190044">
    <property type="component" value="Unassembled WGS sequence"/>
</dbReference>
<evidence type="ECO:0000313" key="2">
    <source>
        <dbReference type="Proteomes" id="UP000190044"/>
    </source>
</evidence>
<sequence length="35" mass="3719">MPAPISYGWSPILLALSLSPDLDPLLQDGKGWPIG</sequence>
<keyword evidence="2" id="KW-1185">Reference proteome</keyword>
<dbReference type="AlphaFoldDB" id="A0A1T5A0C9"/>
<proteinExistence type="predicted"/>